<keyword evidence="1" id="KW-1133">Transmembrane helix</keyword>
<dbReference type="Proteomes" id="UP000326384">
    <property type="component" value="Unassembled WGS sequence"/>
</dbReference>
<sequence length="69" mass="8367">MQQTILKSLFITAIITFTLTSLHHNEKIYDEYFIYNWLESWCVALTITLVFNILIFPYWKAIRKNKKTH</sequence>
<feature type="transmembrane region" description="Helical" evidence="1">
    <location>
        <begin position="5"/>
        <end position="22"/>
    </location>
</feature>
<gene>
    <name evidence="3" type="ORF">C1634_011570</name>
    <name evidence="2" type="ORF">F8D52_12530</name>
</gene>
<dbReference type="EMBL" id="VTPV01000006">
    <property type="protein sequence ID" value="KAB1230581.1"/>
    <property type="molecule type" value="Genomic_DNA"/>
</dbReference>
<dbReference type="AlphaFoldDB" id="A0A316WKG9"/>
<dbReference type="Pfam" id="PF11391">
    <property type="entry name" value="DUF2798"/>
    <property type="match status" value="1"/>
</dbReference>
<evidence type="ECO:0000313" key="5">
    <source>
        <dbReference type="Proteomes" id="UP000326384"/>
    </source>
</evidence>
<organism evidence="3 4">
    <name type="scientific">Chryseobacterium viscerum</name>
    <dbReference type="NCBI Taxonomy" id="1037377"/>
    <lineage>
        <taxon>Bacteria</taxon>
        <taxon>Pseudomonadati</taxon>
        <taxon>Bacteroidota</taxon>
        <taxon>Flavobacteriia</taxon>
        <taxon>Flavobacteriales</taxon>
        <taxon>Weeksellaceae</taxon>
        <taxon>Chryseobacterium group</taxon>
        <taxon>Chryseobacterium</taxon>
    </lineage>
</organism>
<keyword evidence="1" id="KW-0472">Membrane</keyword>
<proteinExistence type="predicted"/>
<protein>
    <submittedName>
        <fullName evidence="3">DUF2798 domain-containing protein</fullName>
    </submittedName>
</protein>
<evidence type="ECO:0000313" key="4">
    <source>
        <dbReference type="Proteomes" id="UP000236413"/>
    </source>
</evidence>
<dbReference type="Proteomes" id="UP000236413">
    <property type="component" value="Unassembled WGS sequence"/>
</dbReference>
<accession>A0A316WKG9</accession>
<feature type="transmembrane region" description="Helical" evidence="1">
    <location>
        <begin position="34"/>
        <end position="59"/>
    </location>
</feature>
<comment type="caution">
    <text evidence="3">The sequence shown here is derived from an EMBL/GenBank/DDBJ whole genome shotgun (WGS) entry which is preliminary data.</text>
</comment>
<evidence type="ECO:0000256" key="1">
    <source>
        <dbReference type="SAM" id="Phobius"/>
    </source>
</evidence>
<dbReference type="InterPro" id="IPR021529">
    <property type="entry name" value="DUF2798"/>
</dbReference>
<name>A0A316WKG9_9FLAO</name>
<keyword evidence="5" id="KW-1185">Reference proteome</keyword>
<keyword evidence="1" id="KW-0812">Transmembrane</keyword>
<dbReference type="EMBL" id="PPEG02000004">
    <property type="protein sequence ID" value="PWN61895.1"/>
    <property type="molecule type" value="Genomic_DNA"/>
</dbReference>
<evidence type="ECO:0000313" key="2">
    <source>
        <dbReference type="EMBL" id="KAB1230581.1"/>
    </source>
</evidence>
<reference evidence="3 4" key="1">
    <citation type="submission" date="2018-04" db="EMBL/GenBank/DDBJ databases">
        <title>Chryseobacterium oncorhynchi 701B-08T from rainbow trout, and Chryseobacterium viscerum 687B-08T from diseased fish.</title>
        <authorList>
            <person name="Jeong J.-J."/>
            <person name="Lee Y.J."/>
            <person name="Pathiraja D."/>
            <person name="Park B."/>
            <person name="Choi I.-G."/>
            <person name="Kim K.D."/>
        </authorList>
    </citation>
    <scope>NUCLEOTIDE SEQUENCE [LARGE SCALE GENOMIC DNA]</scope>
    <source>
        <strain evidence="3 4">687B-08</strain>
    </source>
</reference>
<reference evidence="2 5" key="2">
    <citation type="journal article" date="2019" name="Stand. Genomic Sci.">
        <title>Draft Whole-Genome Sequence of a Novel Chryseobacterium viscerum Strain Isolated from Fresh Water at Dripping Springs, New Mexico.</title>
        <authorList>
            <person name="Kyndt J.A."/>
            <person name="Moore T.C."/>
        </authorList>
    </citation>
    <scope>NUCLEOTIDE SEQUENCE [LARGE SCALE GENOMIC DNA]</scope>
    <source>
        <strain evidence="2 5">DPS</strain>
    </source>
</reference>
<evidence type="ECO:0000313" key="3">
    <source>
        <dbReference type="EMBL" id="PWN61895.1"/>
    </source>
</evidence>